<evidence type="ECO:0000313" key="9">
    <source>
        <dbReference type="Proteomes" id="UP000176992"/>
    </source>
</evidence>
<evidence type="ECO:0000256" key="5">
    <source>
        <dbReference type="ARBA" id="ARBA00023136"/>
    </source>
</evidence>
<feature type="transmembrane region" description="Helical" evidence="6">
    <location>
        <begin position="462"/>
        <end position="480"/>
    </location>
</feature>
<dbReference type="PANTHER" id="PTHR31566:SF0">
    <property type="entry name" value="CYTOCHROME C BIOGENESIS PROTEIN CCS1, CHLOROPLASTIC"/>
    <property type="match status" value="1"/>
</dbReference>
<evidence type="ECO:0000313" key="8">
    <source>
        <dbReference type="EMBL" id="OGF98385.1"/>
    </source>
</evidence>
<evidence type="ECO:0000256" key="2">
    <source>
        <dbReference type="ARBA" id="ARBA00022692"/>
    </source>
</evidence>
<feature type="transmembrane region" description="Helical" evidence="6">
    <location>
        <begin position="84"/>
        <end position="102"/>
    </location>
</feature>
<keyword evidence="5 6" id="KW-0472">Membrane</keyword>
<evidence type="ECO:0000256" key="4">
    <source>
        <dbReference type="ARBA" id="ARBA00022989"/>
    </source>
</evidence>
<dbReference type="InterPro" id="IPR007816">
    <property type="entry name" value="ResB-like_domain"/>
</dbReference>
<accession>A0A1F5YDX9</accession>
<evidence type="ECO:0000256" key="1">
    <source>
        <dbReference type="ARBA" id="ARBA00004141"/>
    </source>
</evidence>
<keyword evidence="3" id="KW-0201">Cytochrome c-type biogenesis</keyword>
<keyword evidence="4 6" id="KW-1133">Transmembrane helix</keyword>
<reference evidence="8 9" key="1">
    <citation type="journal article" date="2016" name="Nat. Commun.">
        <title>Thousands of microbial genomes shed light on interconnected biogeochemical processes in an aquifer system.</title>
        <authorList>
            <person name="Anantharaman K."/>
            <person name="Brown C.T."/>
            <person name="Hug L.A."/>
            <person name="Sharon I."/>
            <person name="Castelle C.J."/>
            <person name="Probst A.J."/>
            <person name="Thomas B.C."/>
            <person name="Singh A."/>
            <person name="Wilkins M.J."/>
            <person name="Karaoz U."/>
            <person name="Brodie E.L."/>
            <person name="Williams K.H."/>
            <person name="Hubbard S.S."/>
            <person name="Banfield J.F."/>
        </authorList>
    </citation>
    <scope>NUCLEOTIDE SEQUENCE [LARGE SCALE GENOMIC DNA]</scope>
</reference>
<dbReference type="Pfam" id="PF05140">
    <property type="entry name" value="ResB"/>
    <property type="match status" value="1"/>
</dbReference>
<comment type="caution">
    <text evidence="8">The sequence shown here is derived from an EMBL/GenBank/DDBJ whole genome shotgun (WGS) entry which is preliminary data.</text>
</comment>
<name>A0A1F5YDX9_9BACT</name>
<dbReference type="Proteomes" id="UP000176992">
    <property type="component" value="Unassembled WGS sequence"/>
</dbReference>
<evidence type="ECO:0000256" key="6">
    <source>
        <dbReference type="SAM" id="Phobius"/>
    </source>
</evidence>
<dbReference type="GO" id="GO:0016020">
    <property type="term" value="C:membrane"/>
    <property type="evidence" value="ECO:0007669"/>
    <property type="project" value="UniProtKB-SubCell"/>
</dbReference>
<evidence type="ECO:0000256" key="3">
    <source>
        <dbReference type="ARBA" id="ARBA00022748"/>
    </source>
</evidence>
<protein>
    <recommendedName>
        <fullName evidence="7">ResB-like domain-containing protein</fullName>
    </recommendedName>
</protein>
<feature type="transmembrane region" description="Helical" evidence="6">
    <location>
        <begin position="180"/>
        <end position="199"/>
    </location>
</feature>
<dbReference type="EMBL" id="MFIV01000115">
    <property type="protein sequence ID" value="OGF98385.1"/>
    <property type="molecule type" value="Genomic_DNA"/>
</dbReference>
<feature type="transmembrane region" description="Helical" evidence="6">
    <location>
        <begin position="20"/>
        <end position="41"/>
    </location>
</feature>
<dbReference type="GO" id="GO:0017004">
    <property type="term" value="P:cytochrome complex assembly"/>
    <property type="evidence" value="ECO:0007669"/>
    <property type="project" value="UniProtKB-KW"/>
</dbReference>
<evidence type="ECO:0000259" key="7">
    <source>
        <dbReference type="Pfam" id="PF05140"/>
    </source>
</evidence>
<dbReference type="InterPro" id="IPR023494">
    <property type="entry name" value="Cyt_c_bgen_Ccs1/CcsB/ResB"/>
</dbReference>
<keyword evidence="2 6" id="KW-0812">Transmembrane</keyword>
<dbReference type="AlphaFoldDB" id="A0A1F5YDX9"/>
<feature type="domain" description="ResB-like" evidence="7">
    <location>
        <begin position="21"/>
        <end position="415"/>
    </location>
</feature>
<comment type="subcellular location">
    <subcellularLocation>
        <location evidence="1">Membrane</location>
        <topology evidence="1">Multi-pass membrane protein</topology>
    </subcellularLocation>
</comment>
<gene>
    <name evidence="8" type="ORF">A2Z86_11805</name>
</gene>
<proteinExistence type="predicted"/>
<dbReference type="PANTHER" id="PTHR31566">
    <property type="entry name" value="CYTOCHROME C BIOGENESIS PROTEIN CCS1, CHLOROPLASTIC"/>
    <property type="match status" value="1"/>
</dbReference>
<sequence length="528" mass="58717">MNNNGKSRSWPELFWDALNSMKFAVILLILITLVSLVGVLLPQYTPNGFAGTLADLYLDKYGALLGGLFVFAGLQHIFSVWWYYLLLFLLCLNITVCSFRRLGTIISLVRREDYLDQPEKFRSQSQNRTISLDLPLKEVAEGAAAVLARSGYRVRISPESGDQATLLYAKRGALSQFGPFFTHISIVMVIIGAAISYMLSFEHFQWMAPGETIEVPDLSYMARPEYQLQVLGQRLSGVFGIDRKPSALLIEDGLVRDSDWRQLPGDLSLGRKMRVRLEKFEALFTPQGKPKAYLSSVTILDPQGGEEPLLSHLIKVNDPLIYGGVYFYQSSYSPGGGAPEWVGLTVAAKDSLDPQSYTLKLKPGGAADALGATGDSVRVENFVGNFRLDSEGKVSSQSGEDRNPAVKVKITRGTEVLSNGWVFKNFPDFSHQKNDQYSTVMGDYGKSYLTGLTIRTHRSQNLIWFGFALMVAGVLLSFYVNHRQFWLLVKPREGGSRVHLAGSSYKWKQPFVSEFKTVGDKIAGLSAH</sequence>
<organism evidence="8 9">
    <name type="scientific">Candidatus Glassbacteria bacterium GWA2_58_10</name>
    <dbReference type="NCBI Taxonomy" id="1817865"/>
    <lineage>
        <taxon>Bacteria</taxon>
        <taxon>Candidatus Glassiibacteriota</taxon>
    </lineage>
</organism>